<evidence type="ECO:0000313" key="4">
    <source>
        <dbReference type="Proteomes" id="UP000184390"/>
    </source>
</evidence>
<evidence type="ECO:0000313" key="3">
    <source>
        <dbReference type="EMBL" id="SHI88282.1"/>
    </source>
</evidence>
<comment type="caution">
    <text evidence="3">The sequence shown here is derived from an EMBL/GenBank/DDBJ whole genome shotgun (WGS) entry which is preliminary data.</text>
</comment>
<dbReference type="RefSeq" id="WP_143163856.1">
    <property type="nucleotide sequence ID" value="NZ_FQYL01000006.1"/>
</dbReference>
<accession>A0ABY1IAK2</accession>
<comment type="similarity">
    <text evidence="1">Belongs to the bacterial solute-binding protein 1 family.</text>
</comment>
<evidence type="ECO:0000256" key="2">
    <source>
        <dbReference type="ARBA" id="ARBA00022448"/>
    </source>
</evidence>
<proteinExistence type="inferred from homology"/>
<dbReference type="SUPFAM" id="SSF53850">
    <property type="entry name" value="Periplasmic binding protein-like II"/>
    <property type="match status" value="1"/>
</dbReference>
<dbReference type="EMBL" id="FQYL01000006">
    <property type="protein sequence ID" value="SHI88282.1"/>
    <property type="molecule type" value="Genomic_DNA"/>
</dbReference>
<keyword evidence="4" id="KW-1185">Reference proteome</keyword>
<organism evidence="3 4">
    <name type="scientific">Actinomyces denticolens</name>
    <dbReference type="NCBI Taxonomy" id="52767"/>
    <lineage>
        <taxon>Bacteria</taxon>
        <taxon>Bacillati</taxon>
        <taxon>Actinomycetota</taxon>
        <taxon>Actinomycetes</taxon>
        <taxon>Actinomycetales</taxon>
        <taxon>Actinomycetaceae</taxon>
        <taxon>Actinomyces</taxon>
    </lineage>
</organism>
<dbReference type="InterPro" id="IPR050490">
    <property type="entry name" value="Bact_solute-bd_prot1"/>
</dbReference>
<dbReference type="Proteomes" id="UP000184390">
    <property type="component" value="Unassembled WGS sequence"/>
</dbReference>
<sequence>MSPIVRRPEPARSAGGARIAAGAPGVADAIGSGGGPVPPRPSRRAMGATALVLAGAALVGCAPRGIGGAQASGTPGCDVDPALRGTSVTLTSPLTGVEAERLEASLEAFTACTGINVVHTGSDTLEEDLRAGRHGDLAIIPQAGIIAELVADGQLVALSNQVGANVELGWERTWGEAGTYDGTLYAAPLMAAVKSFIWYSPSAFSEAGYKVPTTWAELESLTKAMASAGAAGATAGPTAAASATAGATAAAPASPGAGAEHPVPWCLPVADGPTSGWTVTDWLEDAILATQGPGAHDAWASHRVPLDDPAAVRGLDSVGSLVLADGHVLGGRAGASAMTLEEAATALAEGRCYMVHASSSFETVLPDGSADLDAFLVPSASDDETPVLVGGDYLVSFSDGPGARALAEYMTSAEWAQARVTLGGVATANQRVDASSIDSRVGRRATEMLQSRQTLVRMDASDEMPPEVGTHALWAALASWAAGSLDSASALAQAEKAWPTT</sequence>
<dbReference type="Pfam" id="PF13416">
    <property type="entry name" value="SBP_bac_8"/>
    <property type="match status" value="1"/>
</dbReference>
<dbReference type="PANTHER" id="PTHR43649:SF29">
    <property type="entry name" value="OSMOPROTECTIVE COMPOUNDS-BINDING PROTEIN GGTB"/>
    <property type="match status" value="1"/>
</dbReference>
<reference evidence="3 4" key="1">
    <citation type="submission" date="2016-11" db="EMBL/GenBank/DDBJ databases">
        <authorList>
            <person name="Varghese N."/>
            <person name="Submissions S."/>
        </authorList>
    </citation>
    <scope>NUCLEOTIDE SEQUENCE [LARGE SCALE GENOMIC DNA]</scope>
    <source>
        <strain evidence="3 4">PA</strain>
    </source>
</reference>
<dbReference type="InterPro" id="IPR006059">
    <property type="entry name" value="SBP"/>
</dbReference>
<evidence type="ECO:0000256" key="1">
    <source>
        <dbReference type="ARBA" id="ARBA00008520"/>
    </source>
</evidence>
<gene>
    <name evidence="3" type="ORF">SAMN05216246_106109</name>
</gene>
<keyword evidence="2" id="KW-0813">Transport</keyword>
<name>A0ABY1IAK2_9ACTO</name>
<dbReference type="PANTHER" id="PTHR43649">
    <property type="entry name" value="ARABINOSE-BINDING PROTEIN-RELATED"/>
    <property type="match status" value="1"/>
</dbReference>
<dbReference type="Gene3D" id="3.40.190.10">
    <property type="entry name" value="Periplasmic binding protein-like II"/>
    <property type="match status" value="4"/>
</dbReference>
<protein>
    <submittedName>
        <fullName evidence="3">Alpha-glucoside transport system substrate-binding protein</fullName>
    </submittedName>
</protein>